<dbReference type="Proteomes" id="UP000507470">
    <property type="component" value="Unassembled WGS sequence"/>
</dbReference>
<dbReference type="AlphaFoldDB" id="A0A6J8ENG7"/>
<organism evidence="2 3">
    <name type="scientific">Mytilus coruscus</name>
    <name type="common">Sea mussel</name>
    <dbReference type="NCBI Taxonomy" id="42192"/>
    <lineage>
        <taxon>Eukaryota</taxon>
        <taxon>Metazoa</taxon>
        <taxon>Spiralia</taxon>
        <taxon>Lophotrochozoa</taxon>
        <taxon>Mollusca</taxon>
        <taxon>Bivalvia</taxon>
        <taxon>Autobranchia</taxon>
        <taxon>Pteriomorphia</taxon>
        <taxon>Mytilida</taxon>
        <taxon>Mytiloidea</taxon>
        <taxon>Mytilidae</taxon>
        <taxon>Mytilinae</taxon>
        <taxon>Mytilus</taxon>
    </lineage>
</organism>
<feature type="region of interest" description="Disordered" evidence="1">
    <location>
        <begin position="88"/>
        <end position="131"/>
    </location>
</feature>
<feature type="compositionally biased region" description="Polar residues" evidence="1">
    <location>
        <begin position="89"/>
        <end position="102"/>
    </location>
</feature>
<gene>
    <name evidence="2" type="ORF">MCOR_54100</name>
</gene>
<accession>A0A6J8ENG7</accession>
<keyword evidence="3" id="KW-1185">Reference proteome</keyword>
<feature type="compositionally biased region" description="Basic and acidic residues" evidence="1">
    <location>
        <begin position="110"/>
        <end position="124"/>
    </location>
</feature>
<proteinExistence type="predicted"/>
<dbReference type="OrthoDB" id="10066033at2759"/>
<evidence type="ECO:0008006" key="4">
    <source>
        <dbReference type="Google" id="ProtNLM"/>
    </source>
</evidence>
<name>A0A6J8ENG7_MYTCO</name>
<evidence type="ECO:0000313" key="2">
    <source>
        <dbReference type="EMBL" id="CAC5422028.1"/>
    </source>
</evidence>
<dbReference type="EMBL" id="CACVKT020009474">
    <property type="protein sequence ID" value="CAC5422028.1"/>
    <property type="molecule type" value="Genomic_DNA"/>
</dbReference>
<evidence type="ECO:0000256" key="1">
    <source>
        <dbReference type="SAM" id="MobiDB-lite"/>
    </source>
</evidence>
<dbReference type="PANTHER" id="PTHR46888">
    <property type="entry name" value="ZINC KNUCKLE DOMAINCONTAINING PROTEIN-RELATED"/>
    <property type="match status" value="1"/>
</dbReference>
<protein>
    <recommendedName>
        <fullName evidence="4">CCHC-type domain-containing protein</fullName>
    </recommendedName>
</protein>
<evidence type="ECO:0000313" key="3">
    <source>
        <dbReference type="Proteomes" id="UP000507470"/>
    </source>
</evidence>
<sequence length="351" mass="39618">MKNKGKKRNEVILTPQGNALNVYALLPSDQALDYDALRTCLLKRFNITEDGFKQKFRSCRPESERVLKSVDEMTRYADQFKEIRRVNKVSLTNQTQKGKSQPPQKPNKVRNQEMPKVSDRDRNRHTGGNGGNRFDRKCFKCNKSDDLISNCPFLRNKASNVQNSGSRGKETPDCNNVITLTDSIITTQVSSPMIPAECEKKPIKMPVAKGKLGDRVVTTCILAEGSSAKVPIAIITIDSPYYQGEVQAWCMEQPLYDVIKGNIDGAKEPYDPIISPSVSVVTRQQAKQRDNPYSKLKVPGSIKDVSLEDKEREQQSDESLMKLRQYVAEGRNFEKTSGTKVNYIVKKKTYV</sequence>
<reference evidence="2 3" key="1">
    <citation type="submission" date="2020-06" db="EMBL/GenBank/DDBJ databases">
        <authorList>
            <person name="Li R."/>
            <person name="Bekaert M."/>
        </authorList>
    </citation>
    <scope>NUCLEOTIDE SEQUENCE [LARGE SCALE GENOMIC DNA]</scope>
    <source>
        <strain evidence="3">wild</strain>
    </source>
</reference>
<dbReference type="PANTHER" id="PTHR46888:SF1">
    <property type="entry name" value="RIBONUCLEASE H"/>
    <property type="match status" value="1"/>
</dbReference>